<dbReference type="PANTHER" id="PTHR31760">
    <property type="entry name" value="S-ADENOSYL-L-METHIONINE-DEPENDENT METHYLTRANSFERASES SUPERFAMILY PROTEIN"/>
    <property type="match status" value="1"/>
</dbReference>
<dbReference type="RefSeq" id="WP_076969375.1">
    <property type="nucleotide sequence ID" value="NZ_LVWB01000008.1"/>
</dbReference>
<evidence type="ECO:0000256" key="6">
    <source>
        <dbReference type="HAMAP-Rule" id="MF_00074"/>
    </source>
</evidence>
<dbReference type="Pfam" id="PF02527">
    <property type="entry name" value="GidB"/>
    <property type="match status" value="1"/>
</dbReference>
<comment type="catalytic activity">
    <reaction evidence="6">
        <text>guanosine(527) in 16S rRNA + S-adenosyl-L-methionine = N(7)-methylguanosine(527) in 16S rRNA + S-adenosyl-L-homocysteine</text>
        <dbReference type="Rhea" id="RHEA:42732"/>
        <dbReference type="Rhea" id="RHEA-COMP:10209"/>
        <dbReference type="Rhea" id="RHEA-COMP:10210"/>
        <dbReference type="ChEBI" id="CHEBI:57856"/>
        <dbReference type="ChEBI" id="CHEBI:59789"/>
        <dbReference type="ChEBI" id="CHEBI:74269"/>
        <dbReference type="ChEBI" id="CHEBI:74480"/>
        <dbReference type="EC" id="2.1.1.170"/>
    </reaction>
</comment>
<feature type="binding site" evidence="6">
    <location>
        <position position="148"/>
    </location>
    <ligand>
        <name>S-adenosyl-L-methionine</name>
        <dbReference type="ChEBI" id="CHEBI:59789"/>
    </ligand>
</feature>
<proteinExistence type="inferred from homology"/>
<dbReference type="InterPro" id="IPR003682">
    <property type="entry name" value="rRNA_ssu_MeTfrase_G"/>
</dbReference>
<gene>
    <name evidence="6" type="primary">rsmG</name>
    <name evidence="7" type="ORF">AYO25_02550</name>
</gene>
<comment type="similarity">
    <text evidence="6">Belongs to the methyltransferase superfamily. RNA methyltransferase RsmG family.</text>
</comment>
<dbReference type="EC" id="2.1.1.170" evidence="6"/>
<evidence type="ECO:0000313" key="8">
    <source>
        <dbReference type="Proteomes" id="UP000189542"/>
    </source>
</evidence>
<evidence type="ECO:0000256" key="5">
    <source>
        <dbReference type="ARBA" id="ARBA00022691"/>
    </source>
</evidence>
<feature type="binding site" evidence="6">
    <location>
        <position position="79"/>
    </location>
    <ligand>
        <name>S-adenosyl-L-methionine</name>
        <dbReference type="ChEBI" id="CHEBI:59789"/>
    </ligand>
</feature>
<evidence type="ECO:0000256" key="2">
    <source>
        <dbReference type="ARBA" id="ARBA00022552"/>
    </source>
</evidence>
<dbReference type="Gene3D" id="3.40.50.150">
    <property type="entry name" value="Vaccinia Virus protein VP39"/>
    <property type="match status" value="1"/>
</dbReference>
<comment type="caution">
    <text evidence="6">Lacks conserved residue(s) required for the propagation of feature annotation.</text>
</comment>
<dbReference type="NCBIfam" id="TIGR00138">
    <property type="entry name" value="rsmG_gidB"/>
    <property type="match status" value="1"/>
</dbReference>
<keyword evidence="4 6" id="KW-0808">Transferase</keyword>
<dbReference type="PANTHER" id="PTHR31760:SF0">
    <property type="entry name" value="S-ADENOSYL-L-METHIONINE-DEPENDENT METHYLTRANSFERASES SUPERFAMILY PROTEIN"/>
    <property type="match status" value="1"/>
</dbReference>
<evidence type="ECO:0000256" key="3">
    <source>
        <dbReference type="ARBA" id="ARBA00022603"/>
    </source>
</evidence>
<dbReference type="HAMAP" id="MF_00074">
    <property type="entry name" value="16SrRNA_methyltr_G"/>
    <property type="match status" value="1"/>
</dbReference>
<keyword evidence="5 6" id="KW-0949">S-adenosyl-L-methionine</keyword>
<evidence type="ECO:0000313" key="7">
    <source>
        <dbReference type="EMBL" id="ONI59957.1"/>
    </source>
</evidence>
<dbReference type="GO" id="GO:0070043">
    <property type="term" value="F:rRNA (guanine-N7-)-methyltransferase activity"/>
    <property type="evidence" value="ECO:0007669"/>
    <property type="project" value="UniProtKB-UniRule"/>
</dbReference>
<evidence type="ECO:0000256" key="4">
    <source>
        <dbReference type="ARBA" id="ARBA00022679"/>
    </source>
</evidence>
<reference evidence="7 8" key="1">
    <citation type="journal article" date="2017" name="PLoS ONE">
        <title>Genomic sequence of 'Candidatus Liberibacter solanacearum' haplotype C and its comparison with haplotype A and B genomes.</title>
        <authorList>
            <person name="Wang J."/>
            <person name="Haapalainen M."/>
            <person name="Schott T."/>
            <person name="Thompson S.M."/>
            <person name="Smith G.R."/>
            <person name="Nissinen A.I."/>
            <person name="Pirhonen M."/>
        </authorList>
    </citation>
    <scope>NUCLEOTIDE SEQUENCE [LARGE SCALE GENOMIC DNA]</scope>
    <source>
        <strain evidence="7 8">FIN111</strain>
    </source>
</reference>
<evidence type="ECO:0000256" key="1">
    <source>
        <dbReference type="ARBA" id="ARBA00022490"/>
    </source>
</evidence>
<sequence length="220" mass="25834">MKCYDSSNILRKNYFLKTYNVSRETLEKLEYFYFLFLKWSKVINLVSPSTVEDFWKRHIEDSLRVFQLHPYSSVWVDLGSGGGFPGIVTSIQLAEIKGGWVNLIESNNKKAGFLRYVLKQTEARGKVFSCRIQEASKLIEKCDIISARALANLDILLEYSFPWFSKNNNIKAFFYKGCNYQLEINKAQYRWDFSFIKHNSLIENESVILEISRLKRILTF</sequence>
<dbReference type="GO" id="GO:0005829">
    <property type="term" value="C:cytosol"/>
    <property type="evidence" value="ECO:0007669"/>
    <property type="project" value="TreeGrafter"/>
</dbReference>
<dbReference type="InterPro" id="IPR029063">
    <property type="entry name" value="SAM-dependent_MTases_sf"/>
</dbReference>
<dbReference type="EMBL" id="LVWB01000008">
    <property type="protein sequence ID" value="ONI59957.1"/>
    <property type="molecule type" value="Genomic_DNA"/>
</dbReference>
<feature type="binding site" evidence="6">
    <location>
        <position position="84"/>
    </location>
    <ligand>
        <name>S-adenosyl-L-methionine</name>
        <dbReference type="ChEBI" id="CHEBI:59789"/>
    </ligand>
</feature>
<name>A0A1V2N897_9HYPH</name>
<keyword evidence="3 6" id="KW-0489">Methyltransferase</keyword>
<organism evidence="7 8">
    <name type="scientific">Candidatus Liberibacter solanacearum</name>
    <dbReference type="NCBI Taxonomy" id="556287"/>
    <lineage>
        <taxon>Bacteria</taxon>
        <taxon>Pseudomonadati</taxon>
        <taxon>Pseudomonadota</taxon>
        <taxon>Alphaproteobacteria</taxon>
        <taxon>Hyphomicrobiales</taxon>
        <taxon>Rhizobiaceae</taxon>
        <taxon>Liberibacter</taxon>
    </lineage>
</organism>
<feature type="binding site" evidence="6">
    <location>
        <begin position="132"/>
        <end position="133"/>
    </location>
    <ligand>
        <name>S-adenosyl-L-methionine</name>
        <dbReference type="ChEBI" id="CHEBI:59789"/>
    </ligand>
</feature>
<comment type="caution">
    <text evidence="7">The sequence shown here is derived from an EMBL/GenBank/DDBJ whole genome shotgun (WGS) entry which is preliminary data.</text>
</comment>
<protein>
    <recommendedName>
        <fullName evidence="6">Ribosomal RNA small subunit methyltransferase G</fullName>
        <ecNumber evidence="6">2.1.1.170</ecNumber>
    </recommendedName>
    <alternativeName>
        <fullName evidence="6">16S rRNA 7-methylguanosine methyltransferase</fullName>
        <shortName evidence="6">16S rRNA m7G methyltransferase</shortName>
    </alternativeName>
</protein>
<dbReference type="Proteomes" id="UP000189542">
    <property type="component" value="Unassembled WGS sequence"/>
</dbReference>
<comment type="subcellular location">
    <subcellularLocation>
        <location evidence="6">Cytoplasm</location>
    </subcellularLocation>
</comment>
<keyword evidence="1 6" id="KW-0963">Cytoplasm</keyword>
<dbReference type="OrthoDB" id="9808773at2"/>
<dbReference type="SUPFAM" id="SSF53335">
    <property type="entry name" value="S-adenosyl-L-methionine-dependent methyltransferases"/>
    <property type="match status" value="1"/>
</dbReference>
<dbReference type="AlphaFoldDB" id="A0A1V2N897"/>
<keyword evidence="2 6" id="KW-0698">rRNA processing</keyword>
<comment type="function">
    <text evidence="6">Specifically methylates the N7 position of guanine in position 527 of 16S rRNA.</text>
</comment>
<accession>A0A1V2N897</accession>